<dbReference type="EMBL" id="QJNU01000561">
    <property type="protein sequence ID" value="RYO94792.1"/>
    <property type="molecule type" value="Genomic_DNA"/>
</dbReference>
<dbReference type="STRING" id="155417.A0A4Q4T2M6"/>
<comment type="caution">
    <text evidence="5">The sequence shown here is derived from an EMBL/GenBank/DDBJ whole genome shotgun (WGS) entry which is preliminary data.</text>
</comment>
<evidence type="ECO:0000256" key="1">
    <source>
        <dbReference type="ARBA" id="ARBA00006484"/>
    </source>
</evidence>
<evidence type="ECO:0000256" key="2">
    <source>
        <dbReference type="ARBA" id="ARBA00022857"/>
    </source>
</evidence>
<sequence>MSESHSRQATVLVTGCTPGGIGFAIAKRFQDRGFHVIATARNKDTLAQLASSGMSPVELDVTDSNSIAACREQVDGMIDKLDVLVNNAGRGLVVPATDIDLADVRALYETNVFSVMVMVKSFVDLLIPARGLIINVASASAVVPYVFGSAYASSKAALVSYSRTLRQELRPFGVRVTVVMAGAVRSNMGNTAVIKGSLPDNSLYAPVRHLYEARRGFSQQKKSGPMPTDAFARKLVDDVLRPEVPPFWRTWFGRPDWFWDGGMARLLYWGAVMGEWVLDLGAWRMFGLGELEEMVMTDRASRDKEPGSRED</sequence>
<dbReference type="PANTHER" id="PTHR44169:SF6">
    <property type="entry name" value="NADPH-DEPENDENT 1-ACYLDIHYDROXYACETONE PHOSPHATE REDUCTASE"/>
    <property type="match status" value="1"/>
</dbReference>
<evidence type="ECO:0000313" key="6">
    <source>
        <dbReference type="Proteomes" id="UP000293360"/>
    </source>
</evidence>
<dbReference type="PROSITE" id="PS00061">
    <property type="entry name" value="ADH_SHORT"/>
    <property type="match status" value="1"/>
</dbReference>
<comment type="similarity">
    <text evidence="1 4">Belongs to the short-chain dehydrogenases/reductases (SDR) family.</text>
</comment>
<gene>
    <name evidence="5" type="ORF">DL764_007770</name>
</gene>
<dbReference type="InterPro" id="IPR020904">
    <property type="entry name" value="Sc_DH/Rdtase_CS"/>
</dbReference>
<dbReference type="PRINTS" id="PR00080">
    <property type="entry name" value="SDRFAMILY"/>
</dbReference>
<dbReference type="AlphaFoldDB" id="A0A4Q4T2M6"/>
<reference evidence="5 6" key="1">
    <citation type="submission" date="2018-06" db="EMBL/GenBank/DDBJ databases">
        <title>Complete Genomes of Monosporascus.</title>
        <authorList>
            <person name="Robinson A.J."/>
            <person name="Natvig D.O."/>
        </authorList>
    </citation>
    <scope>NUCLEOTIDE SEQUENCE [LARGE SCALE GENOMIC DNA]</scope>
    <source>
        <strain evidence="5 6">CBS 110550</strain>
    </source>
</reference>
<dbReference type="GO" id="GO:0006654">
    <property type="term" value="P:phosphatidic acid biosynthetic process"/>
    <property type="evidence" value="ECO:0007669"/>
    <property type="project" value="TreeGrafter"/>
</dbReference>
<dbReference type="GO" id="GO:0005811">
    <property type="term" value="C:lipid droplet"/>
    <property type="evidence" value="ECO:0007669"/>
    <property type="project" value="TreeGrafter"/>
</dbReference>
<keyword evidence="3" id="KW-0560">Oxidoreductase</keyword>
<dbReference type="GO" id="GO:0019433">
    <property type="term" value="P:triglyceride catabolic process"/>
    <property type="evidence" value="ECO:0007669"/>
    <property type="project" value="TreeGrafter"/>
</dbReference>
<organism evidence="5 6">
    <name type="scientific">Monosporascus ibericus</name>
    <dbReference type="NCBI Taxonomy" id="155417"/>
    <lineage>
        <taxon>Eukaryota</taxon>
        <taxon>Fungi</taxon>
        <taxon>Dikarya</taxon>
        <taxon>Ascomycota</taxon>
        <taxon>Pezizomycotina</taxon>
        <taxon>Sordariomycetes</taxon>
        <taxon>Xylariomycetidae</taxon>
        <taxon>Xylariales</taxon>
        <taxon>Xylariales incertae sedis</taxon>
        <taxon>Monosporascus</taxon>
    </lineage>
</organism>
<dbReference type="OrthoDB" id="2102561at2759"/>
<evidence type="ECO:0000256" key="3">
    <source>
        <dbReference type="ARBA" id="ARBA00023002"/>
    </source>
</evidence>
<evidence type="ECO:0008006" key="7">
    <source>
        <dbReference type="Google" id="ProtNLM"/>
    </source>
</evidence>
<dbReference type="CDD" id="cd05374">
    <property type="entry name" value="17beta-HSD-like_SDR_c"/>
    <property type="match status" value="1"/>
</dbReference>
<dbReference type="GO" id="GO:0000140">
    <property type="term" value="F:acylglycerone-phosphate reductase (NADP+) activity"/>
    <property type="evidence" value="ECO:0007669"/>
    <property type="project" value="TreeGrafter"/>
</dbReference>
<accession>A0A4Q4T2M6</accession>
<dbReference type="Gene3D" id="3.40.50.720">
    <property type="entry name" value="NAD(P)-binding Rossmann-like Domain"/>
    <property type="match status" value="1"/>
</dbReference>
<keyword evidence="2" id="KW-0521">NADP</keyword>
<evidence type="ECO:0000313" key="5">
    <source>
        <dbReference type="EMBL" id="RYO94792.1"/>
    </source>
</evidence>
<dbReference type="Proteomes" id="UP000293360">
    <property type="component" value="Unassembled WGS sequence"/>
</dbReference>
<dbReference type="Pfam" id="PF00106">
    <property type="entry name" value="adh_short"/>
    <property type="match status" value="1"/>
</dbReference>
<dbReference type="SUPFAM" id="SSF51735">
    <property type="entry name" value="NAD(P)-binding Rossmann-fold domains"/>
    <property type="match status" value="1"/>
</dbReference>
<proteinExistence type="inferred from homology"/>
<name>A0A4Q4T2M6_9PEZI</name>
<dbReference type="GO" id="GO:0005783">
    <property type="term" value="C:endoplasmic reticulum"/>
    <property type="evidence" value="ECO:0007669"/>
    <property type="project" value="TreeGrafter"/>
</dbReference>
<evidence type="ECO:0000256" key="4">
    <source>
        <dbReference type="RuleBase" id="RU000363"/>
    </source>
</evidence>
<dbReference type="InterPro" id="IPR036291">
    <property type="entry name" value="NAD(P)-bd_dom_sf"/>
</dbReference>
<dbReference type="PANTHER" id="PTHR44169">
    <property type="entry name" value="NADPH-DEPENDENT 1-ACYLDIHYDROXYACETONE PHOSPHATE REDUCTASE"/>
    <property type="match status" value="1"/>
</dbReference>
<dbReference type="InterPro" id="IPR002347">
    <property type="entry name" value="SDR_fam"/>
</dbReference>
<keyword evidence="6" id="KW-1185">Reference proteome</keyword>
<protein>
    <recommendedName>
        <fullName evidence="7">NADPH-dependent 1-acyldihydroxyacetone phosphate reductase</fullName>
    </recommendedName>
</protein>
<dbReference type="PRINTS" id="PR00081">
    <property type="entry name" value="GDHRDH"/>
</dbReference>
<dbReference type="GO" id="GO:0004806">
    <property type="term" value="F:triacylglycerol lipase activity"/>
    <property type="evidence" value="ECO:0007669"/>
    <property type="project" value="TreeGrafter"/>
</dbReference>